<name>A0A081CAE5_VECG1</name>
<reference evidence="2" key="1">
    <citation type="journal article" date="2015" name="PeerJ">
        <title>First genomic representation of candidate bacterial phylum KSB3 points to enhanced environmental sensing as a trigger of wastewater bulking.</title>
        <authorList>
            <person name="Sekiguchi Y."/>
            <person name="Ohashi A."/>
            <person name="Parks D.H."/>
            <person name="Yamauchi T."/>
            <person name="Tyson G.W."/>
            <person name="Hugenholtz P."/>
        </authorList>
    </citation>
    <scope>NUCLEOTIDE SEQUENCE [LARGE SCALE GENOMIC DNA]</scope>
</reference>
<evidence type="ECO:0000313" key="2">
    <source>
        <dbReference type="EMBL" id="GAK61550.1"/>
    </source>
</evidence>
<dbReference type="HOGENOM" id="CLU_192736_0_0_0"/>
<gene>
    <name evidence="2" type="ORF">U27_01451</name>
</gene>
<proteinExistence type="predicted"/>
<dbReference type="AlphaFoldDB" id="A0A081CAE5"/>
<organism evidence="2">
    <name type="scientific">Vecturithrix granuli</name>
    <dbReference type="NCBI Taxonomy" id="1499967"/>
    <lineage>
        <taxon>Bacteria</taxon>
        <taxon>Candidatus Moduliflexota</taxon>
        <taxon>Candidatus Vecturitrichia</taxon>
        <taxon>Candidatus Vecturitrichales</taxon>
        <taxon>Candidatus Vecturitrichaceae</taxon>
        <taxon>Candidatus Vecturithrix</taxon>
    </lineage>
</organism>
<sequence length="84" mass="9133">MTSPETEAVSVKTLIKPWKGLKQPSPQETDFAAAPVKTLIKPWKGLKQKDIIRLSFSVKSENPNKTLEGIKTGTSTPVSPADIT</sequence>
<protein>
    <submittedName>
        <fullName evidence="2">Uncharacterized protein</fullName>
    </submittedName>
</protein>
<evidence type="ECO:0000313" key="3">
    <source>
        <dbReference type="Proteomes" id="UP000030661"/>
    </source>
</evidence>
<keyword evidence="3" id="KW-1185">Reference proteome</keyword>
<accession>A0A081CAE5</accession>
<evidence type="ECO:0000256" key="1">
    <source>
        <dbReference type="SAM" id="MobiDB-lite"/>
    </source>
</evidence>
<dbReference type="EMBL" id="DF820480">
    <property type="protein sequence ID" value="GAK61550.1"/>
    <property type="molecule type" value="Genomic_DNA"/>
</dbReference>
<dbReference type="Proteomes" id="UP000030661">
    <property type="component" value="Unassembled WGS sequence"/>
</dbReference>
<feature type="region of interest" description="Disordered" evidence="1">
    <location>
        <begin position="63"/>
        <end position="84"/>
    </location>
</feature>